<dbReference type="SUPFAM" id="SSF47459">
    <property type="entry name" value="HLH, helix-loop-helix DNA-binding domain"/>
    <property type="match status" value="1"/>
</dbReference>
<feature type="coiled-coil region" evidence="7">
    <location>
        <begin position="538"/>
        <end position="579"/>
    </location>
</feature>
<dbReference type="InterPro" id="IPR011598">
    <property type="entry name" value="bHLH_dom"/>
</dbReference>
<evidence type="ECO:0000256" key="6">
    <source>
        <dbReference type="ARBA" id="ARBA00023242"/>
    </source>
</evidence>
<dbReference type="GO" id="GO:0046983">
    <property type="term" value="F:protein dimerization activity"/>
    <property type="evidence" value="ECO:0007669"/>
    <property type="project" value="InterPro"/>
</dbReference>
<comment type="subcellular location">
    <subcellularLocation>
        <location evidence="1">Nucleus</location>
    </subcellularLocation>
</comment>
<keyword evidence="5" id="KW-0804">Transcription</keyword>
<keyword evidence="4" id="KW-0238">DNA-binding</keyword>
<feature type="region of interest" description="Disordered" evidence="8">
    <location>
        <begin position="370"/>
        <end position="394"/>
    </location>
</feature>
<keyword evidence="7" id="KW-0175">Coiled coil</keyword>
<accession>A0A433T700</accession>
<evidence type="ECO:0000259" key="9">
    <source>
        <dbReference type="PROSITE" id="PS50888"/>
    </source>
</evidence>
<dbReference type="GO" id="GO:0005634">
    <property type="term" value="C:nucleus"/>
    <property type="evidence" value="ECO:0007669"/>
    <property type="project" value="UniProtKB-SubCell"/>
</dbReference>
<dbReference type="EMBL" id="RQTK01000590">
    <property type="protein sequence ID" value="RUS77323.1"/>
    <property type="molecule type" value="Genomic_DNA"/>
</dbReference>
<keyword evidence="6" id="KW-0539">Nucleus</keyword>
<keyword evidence="3" id="KW-0805">Transcription regulation</keyword>
<sequence length="700" mass="77962">ASRNAKKTIHSGHFMVSRVHEPNGDDDEEEVASPFSDDNKGFDFLNAVKKTTTTYNFGNPIDESLTKLFECMTLAYRYTITSPRWKQFRGLHVSQKQRIRLNNLIWREWHMQYIYSKRPMVCQFAMPLSDDIHSRPEAVVLEGKYWKRRLDVVTAEYKKWRRYYKDQAERLRYLQGFGGAWLQDTSCLSELELLERVKEVTFIPCLGSGMKGDGGAGLQGQSNSDLNIMDMDFSSDFITALNHGQFSFPNPRELSELGRSDLIQPGLYQLQPNLDDPMDIDFMHLGLPQTMLRDKGDAIGVGVDASASSPHLPASIPSHGVDATLEPQLPPPSSSLSSHPSTSSLSAPGVCKTAIQTLLGTYPGAMFNGKKDAPLQKQQQAGQTSGLSTGSQASPIQTTTNLYQQIRPSASSSPSTTATVGQLRAQSVSNKMITVPLSGQLQASSLPMFAGTSIGGLSLSSVSMRFFICIYNVFTISSLGDPTSPASSDLDLMPDSRRAAHLSAEQKRRWNLKTGFDMLQQLVPSLSQNPRVSKATMLQKTAEYCKKLKAERVQMQKEAAILKREIESLNSAIGAVQAQLPETGVPMTRQRKDQMREMFDDYVCQRTKENWKFWIFSVIMNPLYDSYCCAVSTTSMDELCKTSLGWLDQSCSLVTLRPNVLNSLKKLCTTTSILTEPMRVREQALQAVDKAIKAEPVKDR</sequence>
<dbReference type="GO" id="GO:0000981">
    <property type="term" value="F:DNA-binding transcription factor activity, RNA polymerase II-specific"/>
    <property type="evidence" value="ECO:0007669"/>
    <property type="project" value="TreeGrafter"/>
</dbReference>
<keyword evidence="11" id="KW-1185">Reference proteome</keyword>
<dbReference type="PANTHER" id="PTHR15741:SF37">
    <property type="entry name" value="LD38259P"/>
    <property type="match status" value="1"/>
</dbReference>
<evidence type="ECO:0000256" key="7">
    <source>
        <dbReference type="SAM" id="Coils"/>
    </source>
</evidence>
<keyword evidence="2" id="KW-0597">Phosphoprotein</keyword>
<protein>
    <recommendedName>
        <fullName evidence="9">BHLH domain-containing protein</fullName>
    </recommendedName>
</protein>
<feature type="region of interest" description="Disordered" evidence="8">
    <location>
        <begin position="310"/>
        <end position="347"/>
    </location>
</feature>
<dbReference type="InterPro" id="IPR052207">
    <property type="entry name" value="Max-like/E-box_TFs"/>
</dbReference>
<dbReference type="CDD" id="cd21739">
    <property type="entry name" value="NES2-NLS_ChREBP-like"/>
    <property type="match status" value="1"/>
</dbReference>
<feature type="domain" description="BHLH" evidence="9">
    <location>
        <begin position="496"/>
        <end position="548"/>
    </location>
</feature>
<dbReference type="OrthoDB" id="6086776at2759"/>
<comment type="caution">
    <text evidence="10">The sequence shown here is derived from an EMBL/GenBank/DDBJ whole genome shotgun (WGS) entry which is preliminary data.</text>
</comment>
<dbReference type="SMART" id="SM00353">
    <property type="entry name" value="HLH"/>
    <property type="match status" value="1"/>
</dbReference>
<reference evidence="10 11" key="1">
    <citation type="submission" date="2019-01" db="EMBL/GenBank/DDBJ databases">
        <title>A draft genome assembly of the solar-powered sea slug Elysia chlorotica.</title>
        <authorList>
            <person name="Cai H."/>
            <person name="Li Q."/>
            <person name="Fang X."/>
            <person name="Li J."/>
            <person name="Curtis N.E."/>
            <person name="Altenburger A."/>
            <person name="Shibata T."/>
            <person name="Feng M."/>
            <person name="Maeda T."/>
            <person name="Schwartz J.A."/>
            <person name="Shigenobu S."/>
            <person name="Lundholm N."/>
            <person name="Nishiyama T."/>
            <person name="Yang H."/>
            <person name="Hasebe M."/>
            <person name="Li S."/>
            <person name="Pierce S.K."/>
            <person name="Wang J."/>
        </authorList>
    </citation>
    <scope>NUCLEOTIDE SEQUENCE [LARGE SCALE GENOMIC DNA]</scope>
    <source>
        <strain evidence="10">EC2010</strain>
        <tissue evidence="10">Whole organism of an adult</tissue>
    </source>
</reference>
<dbReference type="PROSITE" id="PS50888">
    <property type="entry name" value="BHLH"/>
    <property type="match status" value="1"/>
</dbReference>
<gene>
    <name evidence="10" type="ORF">EGW08_014920</name>
</gene>
<evidence type="ECO:0000313" key="10">
    <source>
        <dbReference type="EMBL" id="RUS77323.1"/>
    </source>
</evidence>
<evidence type="ECO:0000256" key="1">
    <source>
        <dbReference type="ARBA" id="ARBA00004123"/>
    </source>
</evidence>
<name>A0A433T700_ELYCH</name>
<evidence type="ECO:0000256" key="5">
    <source>
        <dbReference type="ARBA" id="ARBA00023163"/>
    </source>
</evidence>
<dbReference type="PANTHER" id="PTHR15741">
    <property type="entry name" value="BASIC HELIX-LOOP-HELIX ZIP TRANSCRIPTION FACTOR"/>
    <property type="match status" value="1"/>
</dbReference>
<evidence type="ECO:0000313" key="11">
    <source>
        <dbReference type="Proteomes" id="UP000271974"/>
    </source>
</evidence>
<feature type="compositionally biased region" description="Low complexity" evidence="8">
    <location>
        <begin position="334"/>
        <end position="347"/>
    </location>
</feature>
<dbReference type="AlphaFoldDB" id="A0A433T700"/>
<dbReference type="Pfam" id="PF00010">
    <property type="entry name" value="HLH"/>
    <property type="match status" value="1"/>
</dbReference>
<dbReference type="Proteomes" id="UP000271974">
    <property type="component" value="Unassembled WGS sequence"/>
</dbReference>
<proteinExistence type="predicted"/>
<dbReference type="CDD" id="cd11405">
    <property type="entry name" value="bHLHzip_MLXIP_like"/>
    <property type="match status" value="1"/>
</dbReference>
<dbReference type="FunFam" id="4.10.280.10:FF:000028">
    <property type="entry name" value="MLX interacting protein like"/>
    <property type="match status" value="1"/>
</dbReference>
<evidence type="ECO:0000256" key="3">
    <source>
        <dbReference type="ARBA" id="ARBA00023015"/>
    </source>
</evidence>
<organism evidence="10 11">
    <name type="scientific">Elysia chlorotica</name>
    <name type="common">Eastern emerald elysia</name>
    <name type="synonym">Sea slug</name>
    <dbReference type="NCBI Taxonomy" id="188477"/>
    <lineage>
        <taxon>Eukaryota</taxon>
        <taxon>Metazoa</taxon>
        <taxon>Spiralia</taxon>
        <taxon>Lophotrochozoa</taxon>
        <taxon>Mollusca</taxon>
        <taxon>Gastropoda</taxon>
        <taxon>Heterobranchia</taxon>
        <taxon>Euthyneura</taxon>
        <taxon>Panpulmonata</taxon>
        <taxon>Sacoglossa</taxon>
        <taxon>Placobranchoidea</taxon>
        <taxon>Plakobranchidae</taxon>
        <taxon>Elysia</taxon>
    </lineage>
</organism>
<dbReference type="InterPro" id="IPR036638">
    <property type="entry name" value="HLH_DNA-bd_sf"/>
</dbReference>
<evidence type="ECO:0000256" key="8">
    <source>
        <dbReference type="SAM" id="MobiDB-lite"/>
    </source>
</evidence>
<evidence type="ECO:0000256" key="4">
    <source>
        <dbReference type="ARBA" id="ARBA00023125"/>
    </source>
</evidence>
<dbReference type="STRING" id="188477.A0A433T700"/>
<dbReference type="GO" id="GO:0000978">
    <property type="term" value="F:RNA polymerase II cis-regulatory region sequence-specific DNA binding"/>
    <property type="evidence" value="ECO:0007669"/>
    <property type="project" value="TreeGrafter"/>
</dbReference>
<dbReference type="Gene3D" id="4.10.280.10">
    <property type="entry name" value="Helix-loop-helix DNA-binding domain"/>
    <property type="match status" value="1"/>
</dbReference>
<feature type="compositionally biased region" description="Polar residues" evidence="8">
    <location>
        <begin position="376"/>
        <end position="394"/>
    </location>
</feature>
<feature type="non-terminal residue" evidence="10">
    <location>
        <position position="1"/>
    </location>
</feature>
<evidence type="ECO:0000256" key="2">
    <source>
        <dbReference type="ARBA" id="ARBA00022553"/>
    </source>
</evidence>